<gene>
    <name evidence="2" type="ORF">QFZ26_001995</name>
</gene>
<dbReference type="Pfam" id="PF13643">
    <property type="entry name" value="DUF4145"/>
    <property type="match status" value="1"/>
</dbReference>
<dbReference type="InterPro" id="IPR025285">
    <property type="entry name" value="DUF4145"/>
</dbReference>
<keyword evidence="3" id="KW-1185">Reference proteome</keyword>
<protein>
    <recommendedName>
        <fullName evidence="1">DUF4145 domain-containing protein</fullName>
    </recommendedName>
</protein>
<evidence type="ECO:0000313" key="3">
    <source>
        <dbReference type="Proteomes" id="UP001239083"/>
    </source>
</evidence>
<comment type="caution">
    <text evidence="2">The sequence shown here is derived from an EMBL/GenBank/DDBJ whole genome shotgun (WGS) entry which is preliminary data.</text>
</comment>
<sequence>MVVHLFGPLALYGCLAVVGLEWECVGMSDVEETSEDAESIEIPRAGRSILTCPRCGVPAQQVWATLWQNRADNVGWVQLHDEPESERSWNGLLIGGVVWQSAHCQACDRRSIWRGDSIAYPITSGGPAPHRMMPADVRELYDEASEVFGLSRKAGAALIRAALEKLIRQLDDGGTEKDRLHDRIARLKGRVSAPLGQLLDVVRYLGNESLHGVGEDELVYLYLHDDTSGVGEMLFDAVNDLVDELIARPAAIDGAWKRLPEGVRDSIDRKRRSADGAVTP</sequence>
<evidence type="ECO:0000313" key="2">
    <source>
        <dbReference type="EMBL" id="MDQ0894440.1"/>
    </source>
</evidence>
<accession>A0ABU0R8N7</accession>
<dbReference type="RefSeq" id="WP_307041692.1">
    <property type="nucleotide sequence ID" value="NZ_JAUSYY010000001.1"/>
</dbReference>
<proteinExistence type="predicted"/>
<feature type="domain" description="DUF4145" evidence="1">
    <location>
        <begin position="143"/>
        <end position="214"/>
    </location>
</feature>
<evidence type="ECO:0000259" key="1">
    <source>
        <dbReference type="Pfam" id="PF13643"/>
    </source>
</evidence>
<dbReference type="Proteomes" id="UP001239083">
    <property type="component" value="Unassembled WGS sequence"/>
</dbReference>
<dbReference type="EMBL" id="JAUSYY010000001">
    <property type="protein sequence ID" value="MDQ0894440.1"/>
    <property type="molecule type" value="Genomic_DNA"/>
</dbReference>
<name>A0ABU0R8N7_9MICO</name>
<organism evidence="2 3">
    <name type="scientific">Agromyces ramosus</name>
    <dbReference type="NCBI Taxonomy" id="33879"/>
    <lineage>
        <taxon>Bacteria</taxon>
        <taxon>Bacillati</taxon>
        <taxon>Actinomycetota</taxon>
        <taxon>Actinomycetes</taxon>
        <taxon>Micrococcales</taxon>
        <taxon>Microbacteriaceae</taxon>
        <taxon>Agromyces</taxon>
    </lineage>
</organism>
<reference evidence="2 3" key="1">
    <citation type="submission" date="2023-07" db="EMBL/GenBank/DDBJ databases">
        <title>Comparative genomics of wheat-associated soil bacteria to identify genetic determinants of phenazine resistance.</title>
        <authorList>
            <person name="Mouncey N."/>
        </authorList>
    </citation>
    <scope>NUCLEOTIDE SEQUENCE [LARGE SCALE GENOMIC DNA]</scope>
    <source>
        <strain evidence="2 3">V3I3</strain>
    </source>
</reference>